<name>A0A4Y2BXZ4_ARAVE</name>
<gene>
    <name evidence="2" type="ORF">AVEN_182511_1</name>
</gene>
<dbReference type="EMBL" id="BGPR01000125">
    <property type="protein sequence ID" value="GBL96928.1"/>
    <property type="molecule type" value="Genomic_DNA"/>
</dbReference>
<comment type="caution">
    <text evidence="2">The sequence shown here is derived from an EMBL/GenBank/DDBJ whole genome shotgun (WGS) entry which is preliminary data.</text>
</comment>
<feature type="region of interest" description="Disordered" evidence="1">
    <location>
        <begin position="1"/>
        <end position="37"/>
    </location>
</feature>
<reference evidence="2 3" key="1">
    <citation type="journal article" date="2019" name="Sci. Rep.">
        <title>Orb-weaving spider Araneus ventricosus genome elucidates the spidroin gene catalogue.</title>
        <authorList>
            <person name="Kono N."/>
            <person name="Nakamura H."/>
            <person name="Ohtoshi R."/>
            <person name="Moran D.A.P."/>
            <person name="Shinohara A."/>
            <person name="Yoshida Y."/>
            <person name="Fujiwara M."/>
            <person name="Mori M."/>
            <person name="Tomita M."/>
            <person name="Arakawa K."/>
        </authorList>
    </citation>
    <scope>NUCLEOTIDE SEQUENCE [LARGE SCALE GENOMIC DNA]</scope>
</reference>
<feature type="compositionally biased region" description="Basic and acidic residues" evidence="1">
    <location>
        <begin position="1"/>
        <end position="14"/>
    </location>
</feature>
<evidence type="ECO:0000313" key="3">
    <source>
        <dbReference type="Proteomes" id="UP000499080"/>
    </source>
</evidence>
<keyword evidence="3" id="KW-1185">Reference proteome</keyword>
<dbReference type="Proteomes" id="UP000499080">
    <property type="component" value="Unassembled WGS sequence"/>
</dbReference>
<proteinExistence type="predicted"/>
<accession>A0A4Y2BXZ4</accession>
<organism evidence="2 3">
    <name type="scientific">Araneus ventricosus</name>
    <name type="common">Orbweaver spider</name>
    <name type="synonym">Epeira ventricosa</name>
    <dbReference type="NCBI Taxonomy" id="182803"/>
    <lineage>
        <taxon>Eukaryota</taxon>
        <taxon>Metazoa</taxon>
        <taxon>Ecdysozoa</taxon>
        <taxon>Arthropoda</taxon>
        <taxon>Chelicerata</taxon>
        <taxon>Arachnida</taxon>
        <taxon>Araneae</taxon>
        <taxon>Araneomorphae</taxon>
        <taxon>Entelegynae</taxon>
        <taxon>Araneoidea</taxon>
        <taxon>Araneidae</taxon>
        <taxon>Araneus</taxon>
    </lineage>
</organism>
<sequence length="89" mass="9971">MCIKTDEFPPDKLKAKPWPNNSEREQAKKNKSLLGLEGDKKKKRSITQLATRQTWTASSAARAITKLNGRKLWSSSSDDSLSCCAVNEF</sequence>
<evidence type="ECO:0000256" key="1">
    <source>
        <dbReference type="SAM" id="MobiDB-lite"/>
    </source>
</evidence>
<evidence type="ECO:0000313" key="2">
    <source>
        <dbReference type="EMBL" id="GBL96928.1"/>
    </source>
</evidence>
<dbReference type="AlphaFoldDB" id="A0A4Y2BXZ4"/>
<protein>
    <submittedName>
        <fullName evidence="2">Uncharacterized protein</fullName>
    </submittedName>
</protein>